<dbReference type="GO" id="GO:0042162">
    <property type="term" value="F:telomeric DNA binding"/>
    <property type="evidence" value="ECO:0007669"/>
    <property type="project" value="TreeGrafter"/>
</dbReference>
<dbReference type="InterPro" id="IPR029146">
    <property type="entry name" value="Ten1_animal_plant"/>
</dbReference>
<dbReference type="GO" id="GO:0010521">
    <property type="term" value="F:telomerase inhibitor activity"/>
    <property type="evidence" value="ECO:0007669"/>
    <property type="project" value="TreeGrafter"/>
</dbReference>
<evidence type="ECO:0000256" key="4">
    <source>
        <dbReference type="ARBA" id="ARBA00022895"/>
    </source>
</evidence>
<proteinExistence type="inferred from homology"/>
<gene>
    <name evidence="11" type="ORF">ABG768_023906</name>
</gene>
<sequence length="135" mass="14914">MLPPPAAFQFPWEINSDLVKDGASVRTCGRLISYVPEESKAVLSGQQSSAQCRVSVQTTLVEPFQPILGAQYFVLGEIEKTDGLSGVMLRARALTCVDGVDLTLMQQAIVEQRRFFKERETKDEYASSLLKVVTS</sequence>
<keyword evidence="6" id="KW-0539">Nucleus</keyword>
<evidence type="ECO:0000256" key="5">
    <source>
        <dbReference type="ARBA" id="ARBA00023125"/>
    </source>
</evidence>
<dbReference type="EMBL" id="JAWDJR010000006">
    <property type="protein sequence ID" value="KAK9973163.1"/>
    <property type="molecule type" value="Genomic_DNA"/>
</dbReference>
<evidence type="ECO:0000256" key="2">
    <source>
        <dbReference type="ARBA" id="ARBA00004574"/>
    </source>
</evidence>
<evidence type="ECO:0000256" key="9">
    <source>
        <dbReference type="ARBA" id="ARBA00078215"/>
    </source>
</evidence>
<evidence type="ECO:0000256" key="6">
    <source>
        <dbReference type="ARBA" id="ARBA00023242"/>
    </source>
</evidence>
<comment type="similarity">
    <text evidence="7">Belongs to the TEN1 family.</text>
</comment>
<dbReference type="InterPro" id="IPR012340">
    <property type="entry name" value="NA-bd_OB-fold"/>
</dbReference>
<dbReference type="GO" id="GO:0032211">
    <property type="term" value="P:negative regulation of telomere maintenance via telomerase"/>
    <property type="evidence" value="ECO:0007669"/>
    <property type="project" value="TreeGrafter"/>
</dbReference>
<evidence type="ECO:0000256" key="10">
    <source>
        <dbReference type="ARBA" id="ARBA00079840"/>
    </source>
</evidence>
<keyword evidence="5" id="KW-0238">DNA-binding</keyword>
<dbReference type="GO" id="GO:0003697">
    <property type="term" value="F:single-stranded DNA binding"/>
    <property type="evidence" value="ECO:0007669"/>
    <property type="project" value="InterPro"/>
</dbReference>
<dbReference type="Proteomes" id="UP001479290">
    <property type="component" value="Unassembled WGS sequence"/>
</dbReference>
<dbReference type="Pfam" id="PF15490">
    <property type="entry name" value="Ten1_2"/>
    <property type="match status" value="1"/>
</dbReference>
<keyword evidence="4" id="KW-0779">Telomere</keyword>
<accession>A0AAW2AJX4</accession>
<dbReference type="GO" id="GO:1990879">
    <property type="term" value="C:CST complex"/>
    <property type="evidence" value="ECO:0007669"/>
    <property type="project" value="InterPro"/>
</dbReference>
<organism evidence="11 12">
    <name type="scientific">Culter alburnus</name>
    <name type="common">Topmouth culter</name>
    <dbReference type="NCBI Taxonomy" id="194366"/>
    <lineage>
        <taxon>Eukaryota</taxon>
        <taxon>Metazoa</taxon>
        <taxon>Chordata</taxon>
        <taxon>Craniata</taxon>
        <taxon>Vertebrata</taxon>
        <taxon>Euteleostomi</taxon>
        <taxon>Actinopterygii</taxon>
        <taxon>Neopterygii</taxon>
        <taxon>Teleostei</taxon>
        <taxon>Ostariophysi</taxon>
        <taxon>Cypriniformes</taxon>
        <taxon>Xenocyprididae</taxon>
        <taxon>Xenocypridinae</taxon>
        <taxon>Culter</taxon>
    </lineage>
</organism>
<dbReference type="PANTHER" id="PTHR33905:SF1">
    <property type="entry name" value="CST COMPLEX SUBUNIT TEN1"/>
    <property type="match status" value="1"/>
</dbReference>
<evidence type="ECO:0000256" key="8">
    <source>
        <dbReference type="ARBA" id="ARBA00068173"/>
    </source>
</evidence>
<name>A0AAW2AJX4_CULAL</name>
<evidence type="ECO:0000313" key="11">
    <source>
        <dbReference type="EMBL" id="KAK9973163.1"/>
    </source>
</evidence>
<keyword evidence="12" id="KW-1185">Reference proteome</keyword>
<evidence type="ECO:0000256" key="3">
    <source>
        <dbReference type="ARBA" id="ARBA00022454"/>
    </source>
</evidence>
<evidence type="ECO:0000256" key="7">
    <source>
        <dbReference type="ARBA" id="ARBA00061044"/>
    </source>
</evidence>
<dbReference type="PANTHER" id="PTHR33905">
    <property type="entry name" value="CST COMPLEX SUBUNIT TEN1"/>
    <property type="match status" value="1"/>
</dbReference>
<keyword evidence="3" id="KW-0158">Chromosome</keyword>
<dbReference type="Gene3D" id="2.40.50.140">
    <property type="entry name" value="Nucleic acid-binding proteins"/>
    <property type="match status" value="1"/>
</dbReference>
<dbReference type="FunFam" id="2.40.50.140:FF:000203">
    <property type="entry name" value="TEN1 subunit of CST complex"/>
    <property type="match status" value="1"/>
</dbReference>
<evidence type="ECO:0000313" key="12">
    <source>
        <dbReference type="Proteomes" id="UP001479290"/>
    </source>
</evidence>
<comment type="caution">
    <text evidence="11">The sequence shown here is derived from an EMBL/GenBank/DDBJ whole genome shotgun (WGS) entry which is preliminary data.</text>
</comment>
<protein>
    <recommendedName>
        <fullName evidence="8">CST complex subunit TEN1</fullName>
    </recommendedName>
    <alternativeName>
        <fullName evidence="10">Protein telomeric pathways with STN1 homolog</fullName>
    </alternativeName>
    <alternativeName>
        <fullName evidence="9">Telomere length regulation protein TEN1 homolog</fullName>
    </alternativeName>
</protein>
<comment type="subcellular location">
    <subcellularLocation>
        <location evidence="2">Chromosome</location>
        <location evidence="2">Telomere</location>
    </subcellularLocation>
    <subcellularLocation>
        <location evidence="1">Nucleus</location>
    </subcellularLocation>
</comment>
<evidence type="ECO:0000256" key="1">
    <source>
        <dbReference type="ARBA" id="ARBA00004123"/>
    </source>
</evidence>
<dbReference type="AlphaFoldDB" id="A0AAW2AJX4"/>
<reference evidence="11 12" key="1">
    <citation type="submission" date="2024-05" db="EMBL/GenBank/DDBJ databases">
        <title>A high-quality chromosomal-level genome assembly of Topmouth culter (Culter alburnus).</title>
        <authorList>
            <person name="Zhao H."/>
        </authorList>
    </citation>
    <scope>NUCLEOTIDE SEQUENCE [LARGE SCALE GENOMIC DNA]</scope>
    <source>
        <strain evidence="11">CATC2023</strain>
        <tissue evidence="11">Muscle</tissue>
    </source>
</reference>